<evidence type="ECO:0000313" key="5">
    <source>
        <dbReference type="WBParaSite" id="PTRK_0001337400.1"/>
    </source>
</evidence>
<dbReference type="Pfam" id="PF08585">
    <property type="entry name" value="RMI1_N_C"/>
    <property type="match status" value="1"/>
</dbReference>
<dbReference type="InterPro" id="IPR042470">
    <property type="entry name" value="RMI1_N_C_sf"/>
</dbReference>
<sequence length="888" mass="101317">MEDLVRVKDDFKKLNINLNDDFLLTVQQYYNDIKGSSRGIPIKEFIFYQWLYCDIGDSCTKSPSVLNVSEDGIVKVSHILQVNWAIPIDCSLYSIYTELSETKADLAWFNNDEKEEKNFLTMPSNNNNDKNENRILLMELTDGIDVFQAVGKEPIKGLQSILCPGLKMVVCGDVYVNNKILYIDNKVSLVLGGEVAELYNRNNTMSVIERKLHLPSSFRLQVKQVQENKKKRISLPEPSEASKDIMKQWLNKSKVSDTNISNDSLSFLDKSFDRSDITIGSSMNDSNIDIDKSFESRYISSENSIKISKKSIDDLLNSTPDKQDKFKKSNIYKEQKIYGYLTPIKSGSSISGSNKLYNPSTSSYKGASIFNSKIQYSKKNDNKVHKSPQRDNLTLNFNKHSPILYDDNMDKLSYERVTMFDTTDQRSIKNFNDINKSSSQKMSTMDRIKRIISPKSFKNKEYKNSVISSQKSLNDCSIRRPLSLRTDSQDNILRNMPNHYQSFNTISQNEISSPKFKDYTEVNYDNNPHNLKKKNYGLSSVSSLLSKKLSPNFSSIIPPFKGPSSNRQKDTLSSIAKFLKPSKKEPKYKDNINKKSLTGSDDFLTNDFDMKPTLLYKRERQSINLPLEKHSLFDGQIIDEGSTNKTYIHNSRNSFNESFGRLSNNYSDRYNNTTTSSSEMDSESYVFGTSKSNLSLTQTPLRNTKRIHLNTSNNSDALFTPPQKVPKFNQSQADLGKRNEYVTINEAVNIVSMSFGVEKVAIKGEVVKIVKNLTTQNNLWTMDVKLMDENESSLICQIHDSFISEFLGISATEGLAIKRSSNHAACKDASKRVDFLLKRLKMKDLIFYIDMYASQSLTPVIRKIRTVKQVENEIAASQFVSQQSNNFF</sequence>
<dbReference type="PANTHER" id="PTHR14790:SF15">
    <property type="entry name" value="RECQ-MEDIATED GENOME INSTABILITY PROTEIN 1"/>
    <property type="match status" value="1"/>
</dbReference>
<protein>
    <recommendedName>
        <fullName evidence="2">RecQ-mediated genome instability protein 1</fullName>
    </recommendedName>
</protein>
<dbReference type="PANTHER" id="PTHR14790">
    <property type="entry name" value="RECQ-MEDIATED GENOME INSTABILITY PROTEIN 1 RMI1"/>
    <property type="match status" value="1"/>
</dbReference>
<evidence type="ECO:0000256" key="2">
    <source>
        <dbReference type="ARBA" id="ARBA00018987"/>
    </source>
</evidence>
<dbReference type="Gene3D" id="2.40.50.770">
    <property type="entry name" value="RecQ-mediated genome instability protein Rmi1, C-terminal domain"/>
    <property type="match status" value="1"/>
</dbReference>
<evidence type="ECO:0000259" key="3">
    <source>
        <dbReference type="Pfam" id="PF08585"/>
    </source>
</evidence>
<organism evidence="4 5">
    <name type="scientific">Parastrongyloides trichosuri</name>
    <name type="common">Possum-specific nematode worm</name>
    <dbReference type="NCBI Taxonomy" id="131310"/>
    <lineage>
        <taxon>Eukaryota</taxon>
        <taxon>Metazoa</taxon>
        <taxon>Ecdysozoa</taxon>
        <taxon>Nematoda</taxon>
        <taxon>Chromadorea</taxon>
        <taxon>Rhabditida</taxon>
        <taxon>Tylenchina</taxon>
        <taxon>Panagrolaimomorpha</taxon>
        <taxon>Strongyloidoidea</taxon>
        <taxon>Strongyloididae</taxon>
        <taxon>Parastrongyloides</taxon>
    </lineage>
</organism>
<comment type="similarity">
    <text evidence="1">Belongs to the RMI1 family.</text>
</comment>
<accession>A0A0N4ZXG0</accession>
<dbReference type="AlphaFoldDB" id="A0A0N4ZXG0"/>
<reference evidence="5" key="1">
    <citation type="submission" date="2017-02" db="UniProtKB">
        <authorList>
            <consortium name="WormBaseParasite"/>
        </authorList>
    </citation>
    <scope>IDENTIFICATION</scope>
</reference>
<dbReference type="STRING" id="131310.A0A0N4ZXG0"/>
<dbReference type="GO" id="GO:0000724">
    <property type="term" value="P:double-strand break repair via homologous recombination"/>
    <property type="evidence" value="ECO:0007669"/>
    <property type="project" value="TreeGrafter"/>
</dbReference>
<evidence type="ECO:0000256" key="1">
    <source>
        <dbReference type="ARBA" id="ARBA00006395"/>
    </source>
</evidence>
<keyword evidence="4" id="KW-1185">Reference proteome</keyword>
<dbReference type="Proteomes" id="UP000038045">
    <property type="component" value="Unplaced"/>
</dbReference>
<proteinExistence type="inferred from homology"/>
<dbReference type="GO" id="GO:0016604">
    <property type="term" value="C:nuclear body"/>
    <property type="evidence" value="ECO:0007669"/>
    <property type="project" value="TreeGrafter"/>
</dbReference>
<dbReference type="WBParaSite" id="PTRK_0001337400.1">
    <property type="protein sequence ID" value="PTRK_0001337400.1"/>
    <property type="gene ID" value="PTRK_0001337400"/>
</dbReference>
<name>A0A0N4ZXG0_PARTI</name>
<feature type="domain" description="RecQ mediated genome instability protein 1 OB-fold" evidence="3">
    <location>
        <begin position="74"/>
        <end position="202"/>
    </location>
</feature>
<dbReference type="GO" id="GO:0000712">
    <property type="term" value="P:resolution of meiotic recombination intermediates"/>
    <property type="evidence" value="ECO:0007669"/>
    <property type="project" value="TreeGrafter"/>
</dbReference>
<evidence type="ECO:0000313" key="4">
    <source>
        <dbReference type="Proteomes" id="UP000038045"/>
    </source>
</evidence>
<dbReference type="GO" id="GO:0031422">
    <property type="term" value="C:RecQ family helicase-topoisomerase III complex"/>
    <property type="evidence" value="ECO:0007669"/>
    <property type="project" value="TreeGrafter"/>
</dbReference>
<dbReference type="InterPro" id="IPR013894">
    <property type="entry name" value="RMI1_OB"/>
</dbReference>